<dbReference type="PANTHER" id="PTHR24637">
    <property type="entry name" value="COLLAGEN"/>
    <property type="match status" value="1"/>
</dbReference>
<proteinExistence type="predicted"/>
<keyword evidence="3" id="KW-0812">Transmembrane</keyword>
<feature type="compositionally biased region" description="Low complexity" evidence="2">
    <location>
        <begin position="190"/>
        <end position="203"/>
    </location>
</feature>
<dbReference type="InterPro" id="IPR002486">
    <property type="entry name" value="Col_cuticle_N"/>
</dbReference>
<keyword evidence="3" id="KW-1133">Transmembrane helix</keyword>
<keyword evidence="3" id="KW-0472">Membrane</keyword>
<organism evidence="5 6">
    <name type="scientific">Meloidogyne incognita</name>
    <name type="common">Southern root-knot nematode worm</name>
    <name type="synonym">Oxyuris incognita</name>
    <dbReference type="NCBI Taxonomy" id="6306"/>
    <lineage>
        <taxon>Eukaryota</taxon>
        <taxon>Metazoa</taxon>
        <taxon>Ecdysozoa</taxon>
        <taxon>Nematoda</taxon>
        <taxon>Chromadorea</taxon>
        <taxon>Rhabditida</taxon>
        <taxon>Tylenchina</taxon>
        <taxon>Tylenchomorpha</taxon>
        <taxon>Tylenchoidea</taxon>
        <taxon>Meloidogynidae</taxon>
        <taxon>Meloidogyninae</taxon>
        <taxon>Meloidogyne</taxon>
        <taxon>Meloidogyne incognita group</taxon>
    </lineage>
</organism>
<name>A0A914NHM6_MELIC</name>
<protein>
    <submittedName>
        <fullName evidence="6">Nematode cuticle collagen N-terminal domain-containing protein</fullName>
    </submittedName>
</protein>
<evidence type="ECO:0000256" key="2">
    <source>
        <dbReference type="SAM" id="MobiDB-lite"/>
    </source>
</evidence>
<feature type="region of interest" description="Disordered" evidence="2">
    <location>
        <begin position="175"/>
        <end position="244"/>
    </location>
</feature>
<accession>A0A914NHM6</accession>
<dbReference type="Proteomes" id="UP000887563">
    <property type="component" value="Unplaced"/>
</dbReference>
<evidence type="ECO:0000313" key="5">
    <source>
        <dbReference type="Proteomes" id="UP000887563"/>
    </source>
</evidence>
<dbReference type="WBParaSite" id="Minc3s06525g39946">
    <property type="protein sequence ID" value="Minc3s06525g39946"/>
    <property type="gene ID" value="Minc3s06525g39946"/>
</dbReference>
<dbReference type="GO" id="GO:0042302">
    <property type="term" value="F:structural constituent of cuticle"/>
    <property type="evidence" value="ECO:0007669"/>
    <property type="project" value="InterPro"/>
</dbReference>
<evidence type="ECO:0000313" key="6">
    <source>
        <dbReference type="WBParaSite" id="Minc3s06525g39946"/>
    </source>
</evidence>
<evidence type="ECO:0000256" key="3">
    <source>
        <dbReference type="SAM" id="Phobius"/>
    </source>
</evidence>
<dbReference type="AlphaFoldDB" id="A0A914NHM6"/>
<dbReference type="Pfam" id="PF01391">
    <property type="entry name" value="Collagen"/>
    <property type="match status" value="1"/>
</dbReference>
<dbReference type="InterPro" id="IPR008160">
    <property type="entry name" value="Collagen"/>
</dbReference>
<evidence type="ECO:0000256" key="1">
    <source>
        <dbReference type="ARBA" id="ARBA00022737"/>
    </source>
</evidence>
<sequence>MTDKLTSTVILICGVALLLCMYGIVSIYNEIQSIWNDILWESMISMGAGSPSNRLRRQLYGGYNAAGLQPPIQITTGPPLLQFPAGIAVHSIGQPPHLSLGGSSSTFHGSAECVCKEENKCPAGPQGPAGDVGQPGKPGIKGKPGIPGFDAPDFKNAGLKGCFYCPVGPQGSLGKAGRPGIRGMRGPKGSPGIPGRDGIPGISGESGQPGTPGEDGHTGITGEKGGDYEKPIGRPPGEQGPQGTVGGTCFVYSISYMIFDSCRFSFFPSFLSKMQYNVSITKTKELLLVKLK</sequence>
<dbReference type="Pfam" id="PF01484">
    <property type="entry name" value="Col_cuticle_N"/>
    <property type="match status" value="1"/>
</dbReference>
<keyword evidence="1" id="KW-0677">Repeat</keyword>
<feature type="domain" description="Nematode cuticle collagen N-terminal" evidence="4">
    <location>
        <begin position="9"/>
        <end position="39"/>
    </location>
</feature>
<keyword evidence="5" id="KW-1185">Reference proteome</keyword>
<evidence type="ECO:0000259" key="4">
    <source>
        <dbReference type="Pfam" id="PF01484"/>
    </source>
</evidence>
<feature type="transmembrane region" description="Helical" evidence="3">
    <location>
        <begin position="7"/>
        <end position="28"/>
    </location>
</feature>
<dbReference type="PANTHER" id="PTHR24637:SF328">
    <property type="entry name" value="NEMATODE CUTICLE COLLAGEN N-TERMINAL DOMAIN-CONTAINING PROTEIN"/>
    <property type="match status" value="1"/>
</dbReference>
<reference evidence="6" key="1">
    <citation type="submission" date="2022-11" db="UniProtKB">
        <authorList>
            <consortium name="WormBaseParasite"/>
        </authorList>
    </citation>
    <scope>IDENTIFICATION</scope>
</reference>